<reference evidence="1" key="1">
    <citation type="submission" date="2020-06" db="EMBL/GenBank/DDBJ databases">
        <title>Unique genomic features of the anaerobic methanotrophic archaea.</title>
        <authorList>
            <person name="Chadwick G.L."/>
            <person name="Skennerton C.T."/>
            <person name="Laso-Perez R."/>
            <person name="Leu A.O."/>
            <person name="Speth D.R."/>
            <person name="Yu H."/>
            <person name="Morgan-Lang C."/>
            <person name="Hatzenpichler R."/>
            <person name="Goudeau D."/>
            <person name="Malmstrom R."/>
            <person name="Brazelton W.J."/>
            <person name="Woyke T."/>
            <person name="Hallam S.J."/>
            <person name="Tyson G.W."/>
            <person name="Wegener G."/>
            <person name="Boetius A."/>
            <person name="Orphan V."/>
        </authorList>
    </citation>
    <scope>NUCLEOTIDE SEQUENCE</scope>
</reference>
<name>A0A7G9YFZ4_9EURY</name>
<proteinExistence type="predicted"/>
<evidence type="ECO:0000313" key="1">
    <source>
        <dbReference type="EMBL" id="QNO46928.1"/>
    </source>
</evidence>
<dbReference type="EMBL" id="MT631235">
    <property type="protein sequence ID" value="QNO46928.1"/>
    <property type="molecule type" value="Genomic_DNA"/>
</dbReference>
<dbReference type="Gene3D" id="3.90.1150.10">
    <property type="entry name" value="Aspartate Aminotransferase, domain 1"/>
    <property type="match status" value="1"/>
</dbReference>
<dbReference type="InterPro" id="IPR015424">
    <property type="entry name" value="PyrdxlP-dep_Trfase"/>
</dbReference>
<protein>
    <submittedName>
        <fullName evidence="1">Uncharacterized protein</fullName>
    </submittedName>
</protein>
<dbReference type="SUPFAM" id="SSF53383">
    <property type="entry name" value="PLP-dependent transferases"/>
    <property type="match status" value="1"/>
</dbReference>
<organism evidence="1">
    <name type="scientific">Candidatus Methanogaster sp. ANME-2c ERB4</name>
    <dbReference type="NCBI Taxonomy" id="2759911"/>
    <lineage>
        <taxon>Archaea</taxon>
        <taxon>Methanobacteriati</taxon>
        <taxon>Methanobacteriota</taxon>
        <taxon>Stenosarchaea group</taxon>
        <taxon>Methanomicrobia</taxon>
        <taxon>Methanosarcinales</taxon>
        <taxon>ANME-2 cluster</taxon>
        <taxon>Candidatus Methanogasteraceae</taxon>
        <taxon>Candidatus Methanogaster</taxon>
    </lineage>
</organism>
<sequence>MRTKYLMIVIAIPLPIPGLPNCSTVQHLVRNVRTPGEAIEMGLREVCMKEDYLKRLIVMIWWECGYLTKAFLSRRFSLHESTPNSSHVDISNIGMDSHEVTERLAGNGILVRDCAMFQGLDGRYVRVAVRTKGGEPEVDSGG</sequence>
<dbReference type="AlphaFoldDB" id="A0A7G9YFZ4"/>
<accession>A0A7G9YFZ4</accession>
<dbReference type="InterPro" id="IPR015422">
    <property type="entry name" value="PyrdxlP-dep_Trfase_small"/>
</dbReference>
<gene>
    <name evidence="1" type="ORF">GBMLOPDG_00024</name>
</gene>